<protein>
    <submittedName>
        <fullName evidence="1">Uncharacterized protein</fullName>
    </submittedName>
</protein>
<evidence type="ECO:0000313" key="2">
    <source>
        <dbReference type="Proteomes" id="UP000530660"/>
    </source>
</evidence>
<dbReference type="Pfam" id="PF08584">
    <property type="entry name" value="Ribonuc_P_40"/>
    <property type="match status" value="1"/>
</dbReference>
<dbReference type="EMBL" id="VWRR01000003">
    <property type="protein sequence ID" value="KAF6004503.1"/>
    <property type="molecule type" value="Genomic_DNA"/>
</dbReference>
<name>A0A7J7IN09_9RHOD</name>
<evidence type="ECO:0000313" key="1">
    <source>
        <dbReference type="EMBL" id="KAF6004503.1"/>
    </source>
</evidence>
<proteinExistence type="predicted"/>
<accession>A0A7J7IN09</accession>
<dbReference type="InterPro" id="IPR013893">
    <property type="entry name" value="RNase_P_Rpp40"/>
</dbReference>
<dbReference type="OrthoDB" id="10620463at2759"/>
<dbReference type="GO" id="GO:0001682">
    <property type="term" value="P:tRNA 5'-leader removal"/>
    <property type="evidence" value="ECO:0007669"/>
    <property type="project" value="InterPro"/>
</dbReference>
<reference evidence="1 2" key="1">
    <citation type="journal article" date="2020" name="J. Phycol.">
        <title>Comparative genome analysis reveals Cyanidiococcus gen. nov., a new extremophilic red algal genus sister to Cyanidioschyzon (Cyanidioschyzonaceae, Rhodophyta).</title>
        <authorList>
            <person name="Liu S.-L."/>
            <person name="Chiang Y.-R."/>
            <person name="Yoon H.S."/>
            <person name="Fu H.-Y."/>
        </authorList>
    </citation>
    <scope>NUCLEOTIDE SEQUENCE [LARGE SCALE GENOMIC DNA]</scope>
    <source>
        <strain evidence="1 2">THAL066</strain>
    </source>
</reference>
<dbReference type="AlphaFoldDB" id="A0A7J7IN09"/>
<gene>
    <name evidence="1" type="ORF">F1559_003410</name>
</gene>
<sequence length="476" mass="53577">MASIPSLRRNEAWHSLAAAQYTAVSAGATRYVNPDVNTGALLWIVWFQAEQVTRGCCGQTDEQASATCMLWSFAETLDHDSWQTKQALNASSQRGNYGKPVRNLETLEKLYDEIELASYIGVLVLWPSEDKVTVSTEQAIKAAASNVGASRVRDAAVKFPLDRDYDRGPEIPKIIPKESHAPSAAIRPSEAAQVQRRERWTALALKGRFLVHLEEDTYRRLGLIGRGHNPRVGRKRQRHPVYGDGAFVVIDLGQASSRPDSKYHKRIHTCLGRIPDTFLWQIASLDGVEAPLVAAPDSQRKIAARIRTGITTSPLSTARRQRQSADRNVFAQTISTVMDAIGQLMLGIDEQQERNDEDECQYYLKPLSVDDDPEAATNERAAFHLYEWGADKRSLLPHRWYQQIVPIVWALHLASVQTPLDLKQDQIEEERKPTCALPRSTNVFGFFGWHHDQAIYMDDDRNKSASIPFVVCEQLH</sequence>
<dbReference type="GO" id="GO:0030677">
    <property type="term" value="C:ribonuclease P complex"/>
    <property type="evidence" value="ECO:0007669"/>
    <property type="project" value="InterPro"/>
</dbReference>
<keyword evidence="2" id="KW-1185">Reference proteome</keyword>
<organism evidence="1 2">
    <name type="scientific">Cyanidiococcus yangmingshanensis</name>
    <dbReference type="NCBI Taxonomy" id="2690220"/>
    <lineage>
        <taxon>Eukaryota</taxon>
        <taxon>Rhodophyta</taxon>
        <taxon>Bangiophyceae</taxon>
        <taxon>Cyanidiales</taxon>
        <taxon>Cyanidiaceae</taxon>
        <taxon>Cyanidiococcus</taxon>
    </lineage>
</organism>
<dbReference type="Proteomes" id="UP000530660">
    <property type="component" value="Unassembled WGS sequence"/>
</dbReference>
<comment type="caution">
    <text evidence="1">The sequence shown here is derived from an EMBL/GenBank/DDBJ whole genome shotgun (WGS) entry which is preliminary data.</text>
</comment>